<evidence type="ECO:0008006" key="7">
    <source>
        <dbReference type="Google" id="ProtNLM"/>
    </source>
</evidence>
<dbReference type="SUPFAM" id="SSF53098">
    <property type="entry name" value="Ribonuclease H-like"/>
    <property type="match status" value="1"/>
</dbReference>
<dbReference type="InterPro" id="IPR025724">
    <property type="entry name" value="GAG-pre-integrase_dom"/>
</dbReference>
<protein>
    <recommendedName>
        <fullName evidence="7">GAG-pre-integrase domain-containing protein</fullName>
    </recommendedName>
</protein>
<dbReference type="InterPro" id="IPR039537">
    <property type="entry name" value="Retrotran_Ty1/copia-like"/>
</dbReference>
<evidence type="ECO:0000313" key="6">
    <source>
        <dbReference type="Proteomes" id="UP001172457"/>
    </source>
</evidence>
<dbReference type="InterPro" id="IPR012337">
    <property type="entry name" value="RNaseH-like_sf"/>
</dbReference>
<feature type="compositionally biased region" description="Basic and acidic residues" evidence="2">
    <location>
        <begin position="11"/>
        <end position="21"/>
    </location>
</feature>
<dbReference type="GO" id="GO:0006508">
    <property type="term" value="P:proteolysis"/>
    <property type="evidence" value="ECO:0007669"/>
    <property type="project" value="UniProtKB-KW"/>
</dbReference>
<dbReference type="Pfam" id="PF13976">
    <property type="entry name" value="gag_pre-integrs"/>
    <property type="match status" value="1"/>
</dbReference>
<proteinExistence type="predicted"/>
<organism evidence="5 6">
    <name type="scientific">Centaurea solstitialis</name>
    <name type="common">yellow star-thistle</name>
    <dbReference type="NCBI Taxonomy" id="347529"/>
    <lineage>
        <taxon>Eukaryota</taxon>
        <taxon>Viridiplantae</taxon>
        <taxon>Streptophyta</taxon>
        <taxon>Embryophyta</taxon>
        <taxon>Tracheophyta</taxon>
        <taxon>Spermatophyta</taxon>
        <taxon>Magnoliopsida</taxon>
        <taxon>eudicotyledons</taxon>
        <taxon>Gunneridae</taxon>
        <taxon>Pentapetalae</taxon>
        <taxon>asterids</taxon>
        <taxon>campanulids</taxon>
        <taxon>Asterales</taxon>
        <taxon>Asteraceae</taxon>
        <taxon>Carduoideae</taxon>
        <taxon>Cardueae</taxon>
        <taxon>Centaureinae</taxon>
        <taxon>Centaurea</taxon>
    </lineage>
</organism>
<evidence type="ECO:0000256" key="2">
    <source>
        <dbReference type="SAM" id="MobiDB-lite"/>
    </source>
</evidence>
<name>A0AA38SR19_9ASTR</name>
<evidence type="ECO:0000256" key="1">
    <source>
        <dbReference type="ARBA" id="ARBA00022670"/>
    </source>
</evidence>
<dbReference type="AlphaFoldDB" id="A0AA38SR19"/>
<comment type="caution">
    <text evidence="5">The sequence shown here is derived from an EMBL/GenBank/DDBJ whole genome shotgun (WGS) entry which is preliminary data.</text>
</comment>
<dbReference type="Pfam" id="PF22936">
    <property type="entry name" value="Pol_BBD"/>
    <property type="match status" value="1"/>
</dbReference>
<evidence type="ECO:0000313" key="5">
    <source>
        <dbReference type="EMBL" id="KAJ9547275.1"/>
    </source>
</evidence>
<dbReference type="GO" id="GO:0008233">
    <property type="term" value="F:peptidase activity"/>
    <property type="evidence" value="ECO:0007669"/>
    <property type="project" value="UniProtKB-KW"/>
</dbReference>
<feature type="compositionally biased region" description="Polar residues" evidence="2">
    <location>
        <begin position="1"/>
        <end position="10"/>
    </location>
</feature>
<reference evidence="5" key="1">
    <citation type="submission" date="2023-03" db="EMBL/GenBank/DDBJ databases">
        <title>Chromosome-scale reference genome and RAD-based genetic map of yellow starthistle (Centaurea solstitialis) reveal putative structural variation and QTLs associated with invader traits.</title>
        <authorList>
            <person name="Reatini B."/>
            <person name="Cang F.A."/>
            <person name="Jiang Q."/>
            <person name="Mckibben M.T.W."/>
            <person name="Barker M.S."/>
            <person name="Rieseberg L.H."/>
            <person name="Dlugosch K.M."/>
        </authorList>
    </citation>
    <scope>NUCLEOTIDE SEQUENCE</scope>
    <source>
        <strain evidence="5">CAN-66</strain>
        <tissue evidence="5">Leaf</tissue>
    </source>
</reference>
<feature type="region of interest" description="Disordered" evidence="2">
    <location>
        <begin position="1"/>
        <end position="22"/>
    </location>
</feature>
<gene>
    <name evidence="5" type="ORF">OSB04_019818</name>
</gene>
<evidence type="ECO:0000259" key="3">
    <source>
        <dbReference type="Pfam" id="PF13976"/>
    </source>
</evidence>
<dbReference type="InterPro" id="IPR036397">
    <property type="entry name" value="RNaseH_sf"/>
</dbReference>
<feature type="domain" description="Retrovirus-related Pol polyprotein from transposon TNT 1-94-like beta-barrel" evidence="4">
    <location>
        <begin position="109"/>
        <end position="154"/>
    </location>
</feature>
<feature type="domain" description="GAG-pre-integrase" evidence="3">
    <location>
        <begin position="156"/>
        <end position="212"/>
    </location>
</feature>
<dbReference type="PANTHER" id="PTHR42648">
    <property type="entry name" value="TRANSPOSASE, PUTATIVE-RELATED"/>
    <property type="match status" value="1"/>
</dbReference>
<dbReference type="GO" id="GO:0003676">
    <property type="term" value="F:nucleic acid binding"/>
    <property type="evidence" value="ECO:0007669"/>
    <property type="project" value="InterPro"/>
</dbReference>
<evidence type="ECO:0000259" key="4">
    <source>
        <dbReference type="Pfam" id="PF22936"/>
    </source>
</evidence>
<sequence>MTNLFMLNDQTSKHESPKDSESVSGHIIEFDIMAHPSVDEPRIVKESCTKKPKSKKRSKSKSSVPFFEDFKEKFKFLACNTEFCECFNIMHALSDHFHHSTCLLHVSTWYVDSVCSRHMTGTQELLSSYVNKEGSSVAFGGNQKGRIKGYGMIKEICLVSSMKNEEAWLWHTRFCHLNFHTLDKLVRLKLVKGLPNIKFDKDHLCSACEMGKLKRSSHKTKFDPPYDKRLQMLHVDLCGPIVMQSVGGKKYILVEFIRKKFQVPLLLINLLKRLQVRVLRSDNALSSRTLLPNLCWHNTQFSAPRTPQQNGVVERKNRTIVEAARTMLNASGRSCLHCLLHIEQILGGETPNIKFFHVFGCKCYVLNDREPIGNFDPKGDDAIFIGYAWDSVIQDKFIEELKIQAETSPNSTITEDLERLFNDWYEDFEDLNRASIEAARAF</sequence>
<keyword evidence="6" id="KW-1185">Reference proteome</keyword>
<dbReference type="Proteomes" id="UP001172457">
    <property type="component" value="Chromosome 5"/>
</dbReference>
<keyword evidence="1" id="KW-0645">Protease</keyword>
<dbReference type="PANTHER" id="PTHR42648:SF18">
    <property type="entry name" value="RETROTRANSPOSON, UNCLASSIFIED-LIKE PROTEIN"/>
    <property type="match status" value="1"/>
</dbReference>
<dbReference type="InterPro" id="IPR054722">
    <property type="entry name" value="PolX-like_BBD"/>
</dbReference>
<dbReference type="EMBL" id="JARYMX010000005">
    <property type="protein sequence ID" value="KAJ9547275.1"/>
    <property type="molecule type" value="Genomic_DNA"/>
</dbReference>
<accession>A0AA38SR19</accession>
<keyword evidence="1" id="KW-0378">Hydrolase</keyword>
<dbReference type="Gene3D" id="3.30.420.10">
    <property type="entry name" value="Ribonuclease H-like superfamily/Ribonuclease H"/>
    <property type="match status" value="1"/>
</dbReference>